<dbReference type="EMBL" id="CP031306">
    <property type="protein sequence ID" value="QCC56411.1"/>
    <property type="molecule type" value="Genomic_DNA"/>
</dbReference>
<dbReference type="KEGG" id="nbg:DV706_17955"/>
<dbReference type="AlphaFoldDB" id="A0A4D6HS68"/>
<reference evidence="1 2" key="1">
    <citation type="journal article" date="2019" name="Nat. Commun.">
        <title>A new type of DNA phosphorothioation-based antiviral system in archaea.</title>
        <authorList>
            <person name="Xiong L."/>
            <person name="Liu S."/>
            <person name="Chen S."/>
            <person name="Xiao Y."/>
            <person name="Zhu B."/>
            <person name="Gao Y."/>
            <person name="Zhang Y."/>
            <person name="Chen B."/>
            <person name="Luo J."/>
            <person name="Deng Z."/>
            <person name="Chen X."/>
            <person name="Wang L."/>
            <person name="Chen S."/>
        </authorList>
    </citation>
    <scope>NUCLEOTIDE SEQUENCE [LARGE SCALE GENOMIC DNA]</scope>
    <source>
        <strain evidence="1 2">JCM 10635</strain>
        <plasmid evidence="1 2">unnamed1</plasmid>
    </source>
</reference>
<geneLocation type="plasmid" evidence="1">
    <name>unnamed1</name>
</geneLocation>
<keyword evidence="1" id="KW-0614">Plasmid</keyword>
<accession>A0A4D6HS68</accession>
<dbReference type="GeneID" id="39853163"/>
<gene>
    <name evidence="1" type="ORF">DV706_17955</name>
</gene>
<sequence length="199" mass="22810">MELTRTIIETKAEEYRTQEPLYLVEQEQIEGLPGAFESGEFGWRDAEWVVRWYYRRSLGDVPNAERRAAEDRFGQNDFEMVKRVIGDAATASDVSERVSRLTTLEGVDVPVASAYLLFIDPSSFIVVGERELAVLDAAGQLPEVYPDTLSLEAYETYLERCRSLADHLECDMWTLYRALWRLGSELDDIQRVRILSSSN</sequence>
<organism evidence="1 2">
    <name type="scientific">Natronorubrum bangense</name>
    <dbReference type="NCBI Taxonomy" id="61858"/>
    <lineage>
        <taxon>Archaea</taxon>
        <taxon>Methanobacteriati</taxon>
        <taxon>Methanobacteriota</taxon>
        <taxon>Stenosarchaea group</taxon>
        <taxon>Halobacteria</taxon>
        <taxon>Halobacteriales</taxon>
        <taxon>Natrialbaceae</taxon>
        <taxon>Natronorubrum</taxon>
    </lineage>
</organism>
<dbReference type="Proteomes" id="UP000296822">
    <property type="component" value="Plasmid unnamed1"/>
</dbReference>
<evidence type="ECO:0000313" key="1">
    <source>
        <dbReference type="EMBL" id="QCC56411.1"/>
    </source>
</evidence>
<dbReference type="RefSeq" id="WP_006066930.1">
    <property type="nucleotide sequence ID" value="NZ_CP031306.1"/>
</dbReference>
<proteinExistence type="predicted"/>
<protein>
    <submittedName>
        <fullName evidence="1">Uncharacterized protein</fullName>
    </submittedName>
</protein>
<name>A0A4D6HS68_9EURY</name>
<evidence type="ECO:0000313" key="2">
    <source>
        <dbReference type="Proteomes" id="UP000296822"/>
    </source>
</evidence>